<keyword evidence="1" id="KW-1133">Transmembrane helix</keyword>
<evidence type="ECO:0000313" key="2">
    <source>
        <dbReference type="EMBL" id="CDW21543.1"/>
    </source>
</evidence>
<sequence length="40" mass="4692">MALFLSGLDYTREGWGRKRQYLSACYTLVVITFLSSFLER</sequence>
<evidence type="ECO:0000256" key="1">
    <source>
        <dbReference type="SAM" id="Phobius"/>
    </source>
</evidence>
<dbReference type="EMBL" id="HACA01004182">
    <property type="protein sequence ID" value="CDW21543.1"/>
    <property type="molecule type" value="Transcribed_RNA"/>
</dbReference>
<keyword evidence="1" id="KW-0472">Membrane</keyword>
<dbReference type="AlphaFoldDB" id="A0A0K2T688"/>
<protein>
    <submittedName>
        <fullName evidence="2">Uncharacterized protein</fullName>
    </submittedName>
</protein>
<accession>A0A0K2T688</accession>
<feature type="transmembrane region" description="Helical" evidence="1">
    <location>
        <begin position="21"/>
        <end position="38"/>
    </location>
</feature>
<reference evidence="2" key="1">
    <citation type="submission" date="2014-05" db="EMBL/GenBank/DDBJ databases">
        <authorList>
            <person name="Chronopoulou M."/>
        </authorList>
    </citation>
    <scope>NUCLEOTIDE SEQUENCE</scope>
    <source>
        <tissue evidence="2">Whole organism</tissue>
    </source>
</reference>
<organism evidence="2">
    <name type="scientific">Lepeophtheirus salmonis</name>
    <name type="common">Salmon louse</name>
    <name type="synonym">Caligus salmonis</name>
    <dbReference type="NCBI Taxonomy" id="72036"/>
    <lineage>
        <taxon>Eukaryota</taxon>
        <taxon>Metazoa</taxon>
        <taxon>Ecdysozoa</taxon>
        <taxon>Arthropoda</taxon>
        <taxon>Crustacea</taxon>
        <taxon>Multicrustacea</taxon>
        <taxon>Hexanauplia</taxon>
        <taxon>Copepoda</taxon>
        <taxon>Siphonostomatoida</taxon>
        <taxon>Caligidae</taxon>
        <taxon>Lepeophtheirus</taxon>
    </lineage>
</organism>
<keyword evidence="1" id="KW-0812">Transmembrane</keyword>
<proteinExistence type="predicted"/>
<name>A0A0K2T688_LEPSM</name>